<evidence type="ECO:0000313" key="2">
    <source>
        <dbReference type="Proteomes" id="UP001056907"/>
    </source>
</evidence>
<evidence type="ECO:0000313" key="1">
    <source>
        <dbReference type="EMBL" id="USW03203.1"/>
    </source>
</evidence>
<reference evidence="1" key="1">
    <citation type="journal article" date="2022" name="Front. Plant Sci.">
        <title>Agronomic efficiency and genome mining analysis of the wheat-biostimulant rhizospheric bacterium Pseudomonas pergaminensis sp. nov. strain 1008T.</title>
        <authorList>
            <person name="Diaz M."/>
            <person name="Bach T."/>
            <person name="Gonzalez Anta G."/>
            <person name="Agaras B."/>
            <person name="Wibberg D."/>
            <person name="Noguera F."/>
            <person name="Canciani W."/>
            <person name="Valverde C."/>
        </authorList>
    </citation>
    <scope>NUCLEOTIDE SEQUENCE</scope>
    <source>
        <strain evidence="1">1008</strain>
    </source>
</reference>
<dbReference type="EMBL" id="CP078013">
    <property type="protein sequence ID" value="USW03203.1"/>
    <property type="molecule type" value="Genomic_DNA"/>
</dbReference>
<dbReference type="KEGG" id="ppeg:KUA23_11060"/>
<sequence length="167" mass="18449">MKSEFFAEVSVLGFHVAAGNRGVFIHQYSSILGTPTFSTRSADCNHSPNSAPDPEQLITNDRIQNIALSSGNKPVPPMISNYLITNPMLRINLKPTAWNLIGRHCRVLNSIHINNLVGVDIVFLGTYGIEQHMIFPSDPISSALVYLERPGRIPKKQRSKTSVGCHQ</sequence>
<gene>
    <name evidence="1" type="ORF">KUA23_11060</name>
</gene>
<organism evidence="1 2">
    <name type="scientific">Pseudomonas pergaminensis</name>
    <dbReference type="NCBI Taxonomy" id="2853159"/>
    <lineage>
        <taxon>Bacteria</taxon>
        <taxon>Pseudomonadati</taxon>
        <taxon>Pseudomonadota</taxon>
        <taxon>Gammaproteobacteria</taxon>
        <taxon>Pseudomonadales</taxon>
        <taxon>Pseudomonadaceae</taxon>
        <taxon>Pseudomonas</taxon>
    </lineage>
</organism>
<reference evidence="1" key="2">
    <citation type="submission" date="2024-04" db="EMBL/GenBank/DDBJ databases">
        <authorList>
            <person name="Diaz M."/>
            <person name="Bach T."/>
            <person name="Gonzalez Anta G."/>
            <person name="Agaras B."/>
            <person name="Wibberg D."/>
            <person name="Noguera F."/>
            <person name="Canciani W."/>
            <person name="Ybarra T."/>
            <person name="Nunez M.L."/>
            <person name="Valverde C."/>
        </authorList>
    </citation>
    <scope>NUCLEOTIDE SEQUENCE</scope>
    <source>
        <strain evidence="1">1008</strain>
    </source>
</reference>
<dbReference type="Proteomes" id="UP001056907">
    <property type="component" value="Chromosome"/>
</dbReference>
<proteinExistence type="predicted"/>
<accession>A0ABD7TNR3</accession>
<dbReference type="RefSeq" id="WP_252993939.1">
    <property type="nucleotide sequence ID" value="NZ_CP078013.2"/>
</dbReference>
<protein>
    <submittedName>
        <fullName evidence="1">Uncharacterized protein</fullName>
    </submittedName>
</protein>
<dbReference type="AlphaFoldDB" id="A0ABD7TNR3"/>
<name>A0ABD7TNR3_9PSED</name>